<evidence type="ECO:0000259" key="1">
    <source>
        <dbReference type="PROSITE" id="PS51918"/>
    </source>
</evidence>
<feature type="domain" description="Radical SAM core" evidence="1">
    <location>
        <begin position="1"/>
        <end position="146"/>
    </location>
</feature>
<dbReference type="Proteomes" id="UP000266861">
    <property type="component" value="Unassembled WGS sequence"/>
</dbReference>
<evidence type="ECO:0000313" key="3">
    <source>
        <dbReference type="Proteomes" id="UP000266861"/>
    </source>
</evidence>
<sequence length="286" mass="33055">MRIRFVSPHPKDFPIELLKLISERPNICNQVHLPAQSGNTKVLERMRRGYSREAYLDLVNTIREIIPDVSLSTDIITGFCGETEEEHQDTLSLMKIVKFDMAYMFAYSMREKTHAHRNYIDDVPRDVKIRRLNEIINSFHENAKIRYSQFIGKPQLVLIEGYSKRDSQRLKGISDGGHKIHFDDSKVIDCIDVKNNIDLMMKHLENSSKRNRFNNSFDISQKATNMKSGDYVLVIPISTTGCSFDAIPLAKMSIAQFNNGKFNEYNINIGDNLQVFIDKYKNVNKI</sequence>
<dbReference type="GO" id="GO:0051536">
    <property type="term" value="F:iron-sulfur cluster binding"/>
    <property type="evidence" value="ECO:0007669"/>
    <property type="project" value="InterPro"/>
</dbReference>
<accession>A0A397ITX9</accession>
<dbReference type="InterPro" id="IPR007197">
    <property type="entry name" value="rSAM"/>
</dbReference>
<gene>
    <name evidence="2" type="ORF">Glove_146g70</name>
</gene>
<dbReference type="GO" id="GO:0005739">
    <property type="term" value="C:mitochondrion"/>
    <property type="evidence" value="ECO:0007669"/>
    <property type="project" value="TreeGrafter"/>
</dbReference>
<dbReference type="InterPro" id="IPR006638">
    <property type="entry name" value="Elp3/MiaA/NifB-like_rSAM"/>
</dbReference>
<comment type="caution">
    <text evidence="2">The sequence shown here is derived from an EMBL/GenBank/DDBJ whole genome shotgun (WGS) entry which is preliminary data.</text>
</comment>
<dbReference type="PROSITE" id="PS51918">
    <property type="entry name" value="RADICAL_SAM"/>
    <property type="match status" value="1"/>
</dbReference>
<dbReference type="SUPFAM" id="SSF102114">
    <property type="entry name" value="Radical SAM enzymes"/>
    <property type="match status" value="1"/>
</dbReference>
<dbReference type="SMART" id="SM00729">
    <property type="entry name" value="Elp3"/>
    <property type="match status" value="1"/>
</dbReference>
<dbReference type="PANTHER" id="PTHR43020:SF2">
    <property type="entry name" value="MITOCHONDRIAL TRNA METHYLTHIOTRANSFERASE CDK5RAP1"/>
    <property type="match status" value="1"/>
</dbReference>
<dbReference type="PANTHER" id="PTHR43020">
    <property type="entry name" value="CDK5 REGULATORY SUBUNIT-ASSOCIATED PROTEIN 1"/>
    <property type="match status" value="1"/>
</dbReference>
<organism evidence="2 3">
    <name type="scientific">Diversispora epigaea</name>
    <dbReference type="NCBI Taxonomy" id="1348612"/>
    <lineage>
        <taxon>Eukaryota</taxon>
        <taxon>Fungi</taxon>
        <taxon>Fungi incertae sedis</taxon>
        <taxon>Mucoromycota</taxon>
        <taxon>Glomeromycotina</taxon>
        <taxon>Glomeromycetes</taxon>
        <taxon>Diversisporales</taxon>
        <taxon>Diversisporaceae</taxon>
        <taxon>Diversispora</taxon>
    </lineage>
</organism>
<dbReference type="GO" id="GO:0035597">
    <property type="term" value="F:tRNA-2-methylthio-N(6)-dimethylallyladenosine(37) synthase activity"/>
    <property type="evidence" value="ECO:0007669"/>
    <property type="project" value="TreeGrafter"/>
</dbReference>
<dbReference type="GO" id="GO:0005829">
    <property type="term" value="C:cytosol"/>
    <property type="evidence" value="ECO:0007669"/>
    <property type="project" value="TreeGrafter"/>
</dbReference>
<dbReference type="EMBL" id="PQFF01000137">
    <property type="protein sequence ID" value="RHZ79449.1"/>
    <property type="molecule type" value="Genomic_DNA"/>
</dbReference>
<dbReference type="AlphaFoldDB" id="A0A397ITX9"/>
<keyword evidence="3" id="KW-1185">Reference proteome</keyword>
<evidence type="ECO:0000313" key="2">
    <source>
        <dbReference type="EMBL" id="RHZ79449.1"/>
    </source>
</evidence>
<dbReference type="InterPro" id="IPR058240">
    <property type="entry name" value="rSAM_sf"/>
</dbReference>
<proteinExistence type="predicted"/>
<name>A0A397ITX9_9GLOM</name>
<dbReference type="Gene3D" id="3.80.30.20">
    <property type="entry name" value="tm_1862 like domain"/>
    <property type="match status" value="1"/>
</dbReference>
<dbReference type="OrthoDB" id="190098at2759"/>
<protein>
    <recommendedName>
        <fullName evidence="1">Radical SAM core domain-containing protein</fullName>
    </recommendedName>
</protein>
<reference evidence="2 3" key="1">
    <citation type="submission" date="2018-08" db="EMBL/GenBank/DDBJ databases">
        <title>Genome and evolution of the arbuscular mycorrhizal fungus Diversispora epigaea (formerly Glomus versiforme) and its bacterial endosymbionts.</title>
        <authorList>
            <person name="Sun X."/>
            <person name="Fei Z."/>
            <person name="Harrison M."/>
        </authorList>
    </citation>
    <scope>NUCLEOTIDE SEQUENCE [LARGE SCALE GENOMIC DNA]</scope>
    <source>
        <strain evidence="2 3">IT104</strain>
    </source>
</reference>
<dbReference type="Pfam" id="PF04055">
    <property type="entry name" value="Radical_SAM"/>
    <property type="match status" value="1"/>
</dbReference>
<dbReference type="InterPro" id="IPR023404">
    <property type="entry name" value="rSAM_horseshoe"/>
</dbReference>
<dbReference type="STRING" id="1348612.A0A397ITX9"/>